<comment type="caution">
    <text evidence="2">The sequence shown here is derived from an EMBL/GenBank/DDBJ whole genome shotgun (WGS) entry which is preliminary data.</text>
</comment>
<dbReference type="GO" id="GO:0035556">
    <property type="term" value="P:intracellular signal transduction"/>
    <property type="evidence" value="ECO:0007669"/>
    <property type="project" value="InterPro"/>
</dbReference>
<evidence type="ECO:0000259" key="1">
    <source>
        <dbReference type="PROSITE" id="PS50125"/>
    </source>
</evidence>
<dbReference type="Pfam" id="PF00211">
    <property type="entry name" value="Guanylate_cyc"/>
    <property type="match status" value="1"/>
</dbReference>
<reference evidence="2 3" key="1">
    <citation type="submission" date="2019-06" db="EMBL/GenBank/DDBJ databases">
        <title>A Diverse Panel of Clinical Acinetobacter baumannii for Research Use.</title>
        <authorList>
            <person name="Mcgann P."/>
            <person name="Snesrud E."/>
            <person name="Galac M.R."/>
        </authorList>
    </citation>
    <scope>NUCLEOTIDE SEQUENCE [LARGE SCALE GENOMIC DNA]</scope>
    <source>
        <strain evidence="2 3">MRSN14237</strain>
    </source>
</reference>
<dbReference type="SUPFAM" id="SSF55073">
    <property type="entry name" value="Nucleotide cyclase"/>
    <property type="match status" value="2"/>
</dbReference>
<proteinExistence type="predicted"/>
<evidence type="ECO:0000313" key="2">
    <source>
        <dbReference type="EMBL" id="TPU59803.1"/>
    </source>
</evidence>
<dbReference type="AlphaFoldDB" id="A0A8B5UCW8"/>
<sequence length="512" mass="57159">MRIITMYYKWNKSRAEDHIDSLCEAVEEVTIKEYTRDKNLSSIKVNEAYSMNAVHLYVDILNLEGILTTANGTESSTTHKRAIRFFDSHVRAIKFILDRTDSIFVDFHNQRLHAVIAKPYGDESEKDRINKAIAIADLIIESVKQKREVDGDEAIEAADIRIGIDTGLALAVNNGRRSNREPLFLGDPANHAAKHASGSNVGIYLTTNARDVIGLNLDETKDTKKVKLKSDEIETSKNAADLDLTCDDVMNELKNNDKKLNDFSFSRTTPPLKDLDFDDLYYKSAKHQEIVSIYADIDGFTNFVSANINSDEGKKDIVRALHVLRSEMDATLSNDFKGRRVRFIGDCLHGLICEGTHVETQKDKSVDVATEAVAGIRSSFNMCLDKLNESFAIDGIDDLGLAIGYEIGDVSLTRVGKRNDTSRYAIGISTIESEEAQKVCKGNETKIGKDAYDNLSDKYETLFKNQVAADLTYESIKSADQADKNDDTVKKSSLYESAPYVDTDLKAHAKFK</sequence>
<evidence type="ECO:0000313" key="3">
    <source>
        <dbReference type="Proteomes" id="UP000315888"/>
    </source>
</evidence>
<protein>
    <submittedName>
        <fullName evidence="2">Transcriptional regulator</fullName>
    </submittedName>
</protein>
<dbReference type="EMBL" id="VHGY01000090">
    <property type="protein sequence ID" value="TPU59803.1"/>
    <property type="molecule type" value="Genomic_DNA"/>
</dbReference>
<name>A0A8B5UCW8_ACIBA</name>
<dbReference type="Gene3D" id="3.30.70.1230">
    <property type="entry name" value="Nucleotide cyclase"/>
    <property type="match status" value="2"/>
</dbReference>
<dbReference type="Proteomes" id="UP000315888">
    <property type="component" value="Unassembled WGS sequence"/>
</dbReference>
<feature type="domain" description="Guanylate cyclase" evidence="1">
    <location>
        <begin position="54"/>
        <end position="196"/>
    </location>
</feature>
<dbReference type="GO" id="GO:0004016">
    <property type="term" value="F:adenylate cyclase activity"/>
    <property type="evidence" value="ECO:0007669"/>
    <property type="project" value="UniProtKB-ARBA"/>
</dbReference>
<dbReference type="PROSITE" id="PS50125">
    <property type="entry name" value="GUANYLATE_CYCLASE_2"/>
    <property type="match status" value="2"/>
</dbReference>
<dbReference type="InterPro" id="IPR001054">
    <property type="entry name" value="A/G_cyclase"/>
</dbReference>
<feature type="domain" description="Guanylate cyclase" evidence="1">
    <location>
        <begin position="291"/>
        <end position="348"/>
    </location>
</feature>
<accession>A0A8B5UCW8</accession>
<gene>
    <name evidence="2" type="ORF">FJU42_20020</name>
</gene>
<organism evidence="2 3">
    <name type="scientific">Acinetobacter baumannii</name>
    <dbReference type="NCBI Taxonomy" id="470"/>
    <lineage>
        <taxon>Bacteria</taxon>
        <taxon>Pseudomonadati</taxon>
        <taxon>Pseudomonadota</taxon>
        <taxon>Gammaproteobacteria</taxon>
        <taxon>Moraxellales</taxon>
        <taxon>Moraxellaceae</taxon>
        <taxon>Acinetobacter</taxon>
        <taxon>Acinetobacter calcoaceticus/baumannii complex</taxon>
    </lineage>
</organism>
<dbReference type="GO" id="GO:0009190">
    <property type="term" value="P:cyclic nucleotide biosynthetic process"/>
    <property type="evidence" value="ECO:0007669"/>
    <property type="project" value="InterPro"/>
</dbReference>
<dbReference type="InterPro" id="IPR029787">
    <property type="entry name" value="Nucleotide_cyclase"/>
</dbReference>